<evidence type="ECO:0000259" key="2">
    <source>
        <dbReference type="Pfam" id="PF00004"/>
    </source>
</evidence>
<dbReference type="InterPro" id="IPR003960">
    <property type="entry name" value="ATPase_AAA_CS"/>
</dbReference>
<dbReference type="Gene3D" id="1.10.8.60">
    <property type="match status" value="1"/>
</dbReference>
<comment type="similarity">
    <text evidence="1">Belongs to the AAA ATPase family.</text>
</comment>
<name>A0ABP0UVI8_9BRYO</name>
<dbReference type="Gene3D" id="3.40.50.300">
    <property type="entry name" value="P-loop containing nucleotide triphosphate hydrolases"/>
    <property type="match status" value="2"/>
</dbReference>
<dbReference type="InterPro" id="IPR050168">
    <property type="entry name" value="AAA_ATPase_domain"/>
</dbReference>
<protein>
    <recommendedName>
        <fullName evidence="2">ATPase AAA-type core domain-containing protein</fullName>
    </recommendedName>
</protein>
<keyword evidence="4" id="KW-1185">Reference proteome</keyword>
<dbReference type="PANTHER" id="PTHR23077">
    <property type="entry name" value="AAA-FAMILY ATPASE"/>
    <property type="match status" value="1"/>
</dbReference>
<gene>
    <name evidence="3" type="ORF">CSSPTR1EN2_LOCUS19797</name>
</gene>
<proteinExistence type="inferred from homology"/>
<dbReference type="Pfam" id="PF00004">
    <property type="entry name" value="AAA"/>
    <property type="match status" value="1"/>
</dbReference>
<evidence type="ECO:0000313" key="3">
    <source>
        <dbReference type="EMBL" id="CAK9229566.1"/>
    </source>
</evidence>
<accession>A0ABP0UVI8</accession>
<reference evidence="3" key="1">
    <citation type="submission" date="2024-02" db="EMBL/GenBank/DDBJ databases">
        <authorList>
            <consortium name="ELIXIR-Norway"/>
            <consortium name="Elixir Norway"/>
        </authorList>
    </citation>
    <scope>NUCLEOTIDE SEQUENCE</scope>
</reference>
<keyword evidence="1" id="KW-0067">ATP-binding</keyword>
<sequence length="276" mass="29635">MIQRVLEDVVAEAVNHAPSLIILDNLDGLIPCGLESPEPATTVVALAKFLGDVLAKEVLVDRAVHVAATGFLSFSSAANILSFAATSSLATEMDGIAKGGTQVGRSGWEDVGALTETCRALQEVLETPIKHGELFARAPLRLRSSVLLYSPPGCGKTHIEVVTTAACSLHFVSVKGPELLNKYIGAFEQGLLTELDGMEALTGVFVFTATSQPDLLDVALLRPGRLDRMLLCDFPSMSEPCEILQVLSQKVEIFRSLQLLLDLMRTCRRISTSCLV</sequence>
<dbReference type="PROSITE" id="PS00674">
    <property type="entry name" value="AAA"/>
    <property type="match status" value="1"/>
</dbReference>
<dbReference type="PANTHER" id="PTHR23077:SF12">
    <property type="entry name" value="PEROXISOMAL ATPASE PEX1"/>
    <property type="match status" value="1"/>
</dbReference>
<dbReference type="InterPro" id="IPR027417">
    <property type="entry name" value="P-loop_NTPase"/>
</dbReference>
<organism evidence="3 4">
    <name type="scientific">Sphagnum troendelagicum</name>
    <dbReference type="NCBI Taxonomy" id="128251"/>
    <lineage>
        <taxon>Eukaryota</taxon>
        <taxon>Viridiplantae</taxon>
        <taxon>Streptophyta</taxon>
        <taxon>Embryophyta</taxon>
        <taxon>Bryophyta</taxon>
        <taxon>Sphagnophytina</taxon>
        <taxon>Sphagnopsida</taxon>
        <taxon>Sphagnales</taxon>
        <taxon>Sphagnaceae</taxon>
        <taxon>Sphagnum</taxon>
    </lineage>
</organism>
<dbReference type="InterPro" id="IPR003959">
    <property type="entry name" value="ATPase_AAA_core"/>
</dbReference>
<feature type="domain" description="ATPase AAA-type core" evidence="2">
    <location>
        <begin position="146"/>
        <end position="189"/>
    </location>
</feature>
<dbReference type="EMBL" id="OZ019898">
    <property type="protein sequence ID" value="CAK9229566.1"/>
    <property type="molecule type" value="Genomic_DNA"/>
</dbReference>
<keyword evidence="1" id="KW-0547">Nucleotide-binding</keyword>
<dbReference type="Proteomes" id="UP001497512">
    <property type="component" value="Chromosome 6"/>
</dbReference>
<evidence type="ECO:0000313" key="4">
    <source>
        <dbReference type="Proteomes" id="UP001497512"/>
    </source>
</evidence>
<evidence type="ECO:0000256" key="1">
    <source>
        <dbReference type="RuleBase" id="RU003651"/>
    </source>
</evidence>
<dbReference type="SUPFAM" id="SSF52540">
    <property type="entry name" value="P-loop containing nucleoside triphosphate hydrolases"/>
    <property type="match status" value="1"/>
</dbReference>